<protein>
    <submittedName>
        <fullName evidence="6">HAD family hydrolase</fullName>
    </submittedName>
</protein>
<dbReference type="InterPro" id="IPR041492">
    <property type="entry name" value="HAD_2"/>
</dbReference>
<reference evidence="7" key="1">
    <citation type="journal article" date="2019" name="Int. J. Syst. Evol. Microbiol.">
        <title>The Global Catalogue of Microorganisms (GCM) 10K type strain sequencing project: providing services to taxonomists for standard genome sequencing and annotation.</title>
        <authorList>
            <consortium name="The Broad Institute Genomics Platform"/>
            <consortium name="The Broad Institute Genome Sequencing Center for Infectious Disease"/>
            <person name="Wu L."/>
            <person name="Ma J."/>
        </authorList>
    </citation>
    <scope>NUCLEOTIDE SEQUENCE [LARGE SCALE GENOMIC DNA]</scope>
    <source>
        <strain evidence="7">KACC 11904</strain>
    </source>
</reference>
<dbReference type="InterPro" id="IPR006439">
    <property type="entry name" value="HAD-SF_hydro_IA"/>
</dbReference>
<dbReference type="PANTHER" id="PTHR46193">
    <property type="entry name" value="6-PHOSPHOGLUCONATE PHOSPHATASE"/>
    <property type="match status" value="1"/>
</dbReference>
<dbReference type="RefSeq" id="WP_270884889.1">
    <property type="nucleotide sequence ID" value="NZ_JAQFVF010000080.1"/>
</dbReference>
<evidence type="ECO:0000256" key="2">
    <source>
        <dbReference type="ARBA" id="ARBA00006171"/>
    </source>
</evidence>
<accession>A0ABW0K9E3</accession>
<dbReference type="Proteomes" id="UP001596044">
    <property type="component" value="Unassembled WGS sequence"/>
</dbReference>
<dbReference type="NCBIfam" id="TIGR01549">
    <property type="entry name" value="HAD-SF-IA-v1"/>
    <property type="match status" value="1"/>
</dbReference>
<keyword evidence="7" id="KW-1185">Reference proteome</keyword>
<evidence type="ECO:0000256" key="4">
    <source>
        <dbReference type="ARBA" id="ARBA00022842"/>
    </source>
</evidence>
<proteinExistence type="inferred from homology"/>
<dbReference type="EMBL" id="JBHSMJ010000022">
    <property type="protein sequence ID" value="MFC5449900.1"/>
    <property type="molecule type" value="Genomic_DNA"/>
</dbReference>
<evidence type="ECO:0000256" key="5">
    <source>
        <dbReference type="ARBA" id="ARBA00023277"/>
    </source>
</evidence>
<organism evidence="6 7">
    <name type="scientific">Paenibacillus aestuarii</name>
    <dbReference type="NCBI Taxonomy" id="516965"/>
    <lineage>
        <taxon>Bacteria</taxon>
        <taxon>Bacillati</taxon>
        <taxon>Bacillota</taxon>
        <taxon>Bacilli</taxon>
        <taxon>Bacillales</taxon>
        <taxon>Paenibacillaceae</taxon>
        <taxon>Paenibacillus</taxon>
    </lineage>
</organism>
<keyword evidence="5" id="KW-0119">Carbohydrate metabolism</keyword>
<evidence type="ECO:0000313" key="6">
    <source>
        <dbReference type="EMBL" id="MFC5449900.1"/>
    </source>
</evidence>
<dbReference type="InterPro" id="IPR023198">
    <property type="entry name" value="PGP-like_dom2"/>
</dbReference>
<evidence type="ECO:0000256" key="1">
    <source>
        <dbReference type="ARBA" id="ARBA00001946"/>
    </source>
</evidence>
<dbReference type="Gene3D" id="1.10.150.240">
    <property type="entry name" value="Putative phosphatase, domain 2"/>
    <property type="match status" value="1"/>
</dbReference>
<dbReference type="SFLD" id="SFLDG01129">
    <property type="entry name" value="C1.5:_HAD__Beta-PGM__Phosphata"/>
    <property type="match status" value="1"/>
</dbReference>
<gene>
    <name evidence="6" type="ORF">ACFPOG_16745</name>
</gene>
<comment type="similarity">
    <text evidence="2">Belongs to the HAD-like hydrolase superfamily. CbbY/CbbZ/Gph/YieH family.</text>
</comment>
<name>A0ABW0K9E3_9BACL</name>
<comment type="caution">
    <text evidence="6">The sequence shown here is derived from an EMBL/GenBank/DDBJ whole genome shotgun (WGS) entry which is preliminary data.</text>
</comment>
<dbReference type="InterPro" id="IPR023214">
    <property type="entry name" value="HAD_sf"/>
</dbReference>
<dbReference type="SUPFAM" id="SSF56784">
    <property type="entry name" value="HAD-like"/>
    <property type="match status" value="1"/>
</dbReference>
<evidence type="ECO:0000256" key="3">
    <source>
        <dbReference type="ARBA" id="ARBA00022723"/>
    </source>
</evidence>
<keyword evidence="3" id="KW-0479">Metal-binding</keyword>
<comment type="cofactor">
    <cofactor evidence="1">
        <name>Mg(2+)</name>
        <dbReference type="ChEBI" id="CHEBI:18420"/>
    </cofactor>
</comment>
<dbReference type="SFLD" id="SFLDS00003">
    <property type="entry name" value="Haloacid_Dehalogenase"/>
    <property type="match status" value="1"/>
</dbReference>
<keyword evidence="6" id="KW-0378">Hydrolase</keyword>
<dbReference type="CDD" id="cd16423">
    <property type="entry name" value="HAD_BPGM-like"/>
    <property type="match status" value="1"/>
</dbReference>
<dbReference type="InterPro" id="IPR051600">
    <property type="entry name" value="Beta-PGM-like"/>
</dbReference>
<dbReference type="Pfam" id="PF13419">
    <property type="entry name" value="HAD_2"/>
    <property type="match status" value="1"/>
</dbReference>
<evidence type="ECO:0000313" key="7">
    <source>
        <dbReference type="Proteomes" id="UP001596044"/>
    </source>
</evidence>
<dbReference type="NCBIfam" id="TIGR01509">
    <property type="entry name" value="HAD-SF-IA-v3"/>
    <property type="match status" value="1"/>
</dbReference>
<dbReference type="Gene3D" id="3.40.50.1000">
    <property type="entry name" value="HAD superfamily/HAD-like"/>
    <property type="match status" value="1"/>
</dbReference>
<dbReference type="GO" id="GO:0016787">
    <property type="term" value="F:hydrolase activity"/>
    <property type="evidence" value="ECO:0007669"/>
    <property type="project" value="UniProtKB-KW"/>
</dbReference>
<dbReference type="InterPro" id="IPR036412">
    <property type="entry name" value="HAD-like_sf"/>
</dbReference>
<sequence>MLKAVLFDMDGVIIDSEPLHFRSDQLLMKTFGIEMSVADLEVYVGMRDPDMLTQIILKYGLKTSLPELLSMQLNHKISLLREKDAFAIDGIVDLIQSISDHHIQIGLASSSSRAFIEAVLDKLGIASNFDCIISGYEVEKGKPDPDIFLKAASLLGVSPEHCLVIEDSGHGVKAAKAAGMKCIGFQNPNSGNQDLSNADMIVRSIRDIHVKDWM</sequence>
<keyword evidence="4" id="KW-0460">Magnesium</keyword>
<dbReference type="SFLD" id="SFLDG01135">
    <property type="entry name" value="C1.5.6:_HAD__Beta-PGM__Phospha"/>
    <property type="match status" value="1"/>
</dbReference>
<dbReference type="PANTHER" id="PTHR46193:SF18">
    <property type="entry name" value="HEXITOL PHOSPHATASE B"/>
    <property type="match status" value="1"/>
</dbReference>